<proteinExistence type="predicted"/>
<dbReference type="EMBL" id="ML996146">
    <property type="protein sequence ID" value="KAF2734584.1"/>
    <property type="molecule type" value="Genomic_DNA"/>
</dbReference>
<sequence>MGAAGRRSLTDSNAGREGRLQVGSACLPRRAAAAAAGLQAGGGRWRSLAGCWSPLPAAPRPRPRPPSLPGCPACCAARVELRRPTGAKRAHGRSCLGKQSSRCSFSRGCGGHPLDKGATRGKGAHLDWRSPVPMMADWVDWRAGGSPVAGIPLPPPPAARMRGCEERTGCKGVTHSDLDLRCLPAVRHTAHRAVSATT</sequence>
<gene>
    <name evidence="1" type="ORF">EJ04DRAFT_602863</name>
</gene>
<protein>
    <submittedName>
        <fullName evidence="1">Uncharacterized protein</fullName>
    </submittedName>
</protein>
<reference evidence="1" key="1">
    <citation type="journal article" date="2020" name="Stud. Mycol.">
        <title>101 Dothideomycetes genomes: a test case for predicting lifestyles and emergence of pathogens.</title>
        <authorList>
            <person name="Haridas S."/>
            <person name="Albert R."/>
            <person name="Binder M."/>
            <person name="Bloem J."/>
            <person name="Labutti K."/>
            <person name="Salamov A."/>
            <person name="Andreopoulos B."/>
            <person name="Baker S."/>
            <person name="Barry K."/>
            <person name="Bills G."/>
            <person name="Bluhm B."/>
            <person name="Cannon C."/>
            <person name="Castanera R."/>
            <person name="Culley D."/>
            <person name="Daum C."/>
            <person name="Ezra D."/>
            <person name="Gonzalez J."/>
            <person name="Henrissat B."/>
            <person name="Kuo A."/>
            <person name="Liang C."/>
            <person name="Lipzen A."/>
            <person name="Lutzoni F."/>
            <person name="Magnuson J."/>
            <person name="Mondo S."/>
            <person name="Nolan M."/>
            <person name="Ohm R."/>
            <person name="Pangilinan J."/>
            <person name="Park H.-J."/>
            <person name="Ramirez L."/>
            <person name="Alfaro M."/>
            <person name="Sun H."/>
            <person name="Tritt A."/>
            <person name="Yoshinaga Y."/>
            <person name="Zwiers L.-H."/>
            <person name="Turgeon B."/>
            <person name="Goodwin S."/>
            <person name="Spatafora J."/>
            <person name="Crous P."/>
            <person name="Grigoriev I."/>
        </authorList>
    </citation>
    <scope>NUCLEOTIDE SEQUENCE</scope>
    <source>
        <strain evidence="1">CBS 125425</strain>
    </source>
</reference>
<keyword evidence="2" id="KW-1185">Reference proteome</keyword>
<evidence type="ECO:0000313" key="2">
    <source>
        <dbReference type="Proteomes" id="UP000799444"/>
    </source>
</evidence>
<comment type="caution">
    <text evidence="1">The sequence shown here is derived from an EMBL/GenBank/DDBJ whole genome shotgun (WGS) entry which is preliminary data.</text>
</comment>
<name>A0A9P4R0P6_9PLEO</name>
<dbReference type="Proteomes" id="UP000799444">
    <property type="component" value="Unassembled WGS sequence"/>
</dbReference>
<organism evidence="1 2">
    <name type="scientific">Polyplosphaeria fusca</name>
    <dbReference type="NCBI Taxonomy" id="682080"/>
    <lineage>
        <taxon>Eukaryota</taxon>
        <taxon>Fungi</taxon>
        <taxon>Dikarya</taxon>
        <taxon>Ascomycota</taxon>
        <taxon>Pezizomycotina</taxon>
        <taxon>Dothideomycetes</taxon>
        <taxon>Pleosporomycetidae</taxon>
        <taxon>Pleosporales</taxon>
        <taxon>Tetraplosphaeriaceae</taxon>
        <taxon>Polyplosphaeria</taxon>
    </lineage>
</organism>
<accession>A0A9P4R0P6</accession>
<evidence type="ECO:0000313" key="1">
    <source>
        <dbReference type="EMBL" id="KAF2734584.1"/>
    </source>
</evidence>
<dbReference type="AlphaFoldDB" id="A0A9P4R0P6"/>